<dbReference type="GO" id="GO:0004519">
    <property type="term" value="F:endonuclease activity"/>
    <property type="evidence" value="ECO:0007669"/>
    <property type="project" value="UniProtKB-KW"/>
</dbReference>
<dbReference type="GO" id="GO:0035613">
    <property type="term" value="F:RNA stem-loop binding"/>
    <property type="evidence" value="ECO:0007669"/>
    <property type="project" value="TreeGrafter"/>
</dbReference>
<reference evidence="8 9" key="1">
    <citation type="submission" date="2018-07" db="EMBL/GenBank/DDBJ databases">
        <title>A high quality draft genome assembly of the barn swallow (H. rustica rustica).</title>
        <authorList>
            <person name="Formenti G."/>
            <person name="Chiara M."/>
            <person name="Poveda L."/>
            <person name="Francoijs K.-J."/>
            <person name="Bonisoli-Alquati A."/>
            <person name="Canova L."/>
            <person name="Gianfranceschi L."/>
            <person name="Horner D.S."/>
            <person name="Saino N."/>
        </authorList>
    </citation>
    <scope>NUCLEOTIDE SEQUENCE [LARGE SCALE GENOMIC DNA]</scope>
    <source>
        <strain evidence="8">Chelidonia</strain>
        <tissue evidence="8">Blood</tissue>
    </source>
</reference>
<evidence type="ECO:0000256" key="1">
    <source>
        <dbReference type="ARBA" id="ARBA00022679"/>
    </source>
</evidence>
<dbReference type="EMBL" id="QRBI01000234">
    <property type="protein sequence ID" value="RMB91823.1"/>
    <property type="molecule type" value="Genomic_DNA"/>
</dbReference>
<dbReference type="Gene3D" id="3.30.420.10">
    <property type="entry name" value="Ribonuclease H-like superfamily/Ribonuclease H"/>
    <property type="match status" value="1"/>
</dbReference>
<dbReference type="AlphaFoldDB" id="A0A3M0IYL0"/>
<keyword evidence="2" id="KW-0548">Nucleotidyltransferase</keyword>
<keyword evidence="9" id="KW-1185">Reference proteome</keyword>
<dbReference type="Proteomes" id="UP000269221">
    <property type="component" value="Unassembled WGS sequence"/>
</dbReference>
<evidence type="ECO:0000256" key="4">
    <source>
        <dbReference type="ARBA" id="ARBA00022759"/>
    </source>
</evidence>
<evidence type="ECO:0000256" key="6">
    <source>
        <dbReference type="ARBA" id="ARBA00022918"/>
    </source>
</evidence>
<gene>
    <name evidence="8" type="ORF">DUI87_31751</name>
</gene>
<keyword evidence="3" id="KW-0540">Nuclease</keyword>
<dbReference type="OrthoDB" id="10506567at2759"/>
<evidence type="ECO:0000313" key="8">
    <source>
        <dbReference type="EMBL" id="RMB91823.1"/>
    </source>
</evidence>
<dbReference type="Gene3D" id="2.30.30.10">
    <property type="entry name" value="Integrase, C-terminal domain superfamily, retroviral"/>
    <property type="match status" value="1"/>
</dbReference>
<evidence type="ECO:0000313" key="9">
    <source>
        <dbReference type="Proteomes" id="UP000269221"/>
    </source>
</evidence>
<keyword evidence="4" id="KW-0255">Endonuclease</keyword>
<dbReference type="PANTHER" id="PTHR41694">
    <property type="entry name" value="ENDOGENOUS RETROVIRUS GROUP K MEMBER POL PROTEIN"/>
    <property type="match status" value="1"/>
</dbReference>
<evidence type="ECO:0000256" key="2">
    <source>
        <dbReference type="ARBA" id="ARBA00022695"/>
    </source>
</evidence>
<dbReference type="InterPro" id="IPR036397">
    <property type="entry name" value="RNaseH_sf"/>
</dbReference>
<dbReference type="SUPFAM" id="SSF53098">
    <property type="entry name" value="Ribonuclease H-like"/>
    <property type="match status" value="1"/>
</dbReference>
<protein>
    <recommendedName>
        <fullName evidence="10">Integrase catalytic domain-containing protein</fullName>
    </recommendedName>
</protein>
<dbReference type="STRING" id="333673.A0A3M0IYL0"/>
<sequence length="326" mass="35268">MPRLSALQPVTWQQHLSALSKPARCGNENMTSASQVIDILNASKEAESLRKYNVHGIPYNSTGQAIVERANQTLKAKIEVLAKTEGFTSSIPSGDQARILATALLALNQFPRGDETNSPTQRHWATRALEEGPHVVVKNELGEWEQGWRLVLTGRGYAAVKKDSKDWITGRHRDAYTPVPEESDEPPSSSTAPKDPALSSSQFGHGVSHDSGMVCIKTAFFSQGGTQASLLHEQEVQSSPVLQDDFRKRGDRSFQRGDGFFNSHSAGNLSGLDSGVEGEELPLSEAEMEASIHPQAAERGKVLLPDHGIGSPGVDVVPSKLISTDQ</sequence>
<name>A0A3M0IYL0_HIRRU</name>
<dbReference type="PANTHER" id="PTHR41694:SF3">
    <property type="entry name" value="RNA-DIRECTED DNA POLYMERASE-RELATED"/>
    <property type="match status" value="1"/>
</dbReference>
<evidence type="ECO:0000256" key="3">
    <source>
        <dbReference type="ARBA" id="ARBA00022722"/>
    </source>
</evidence>
<dbReference type="SUPFAM" id="SSF50122">
    <property type="entry name" value="DNA-binding domain of retroviral integrase"/>
    <property type="match status" value="1"/>
</dbReference>
<keyword evidence="6" id="KW-0695">RNA-directed DNA polymerase</keyword>
<feature type="region of interest" description="Disordered" evidence="7">
    <location>
        <begin position="253"/>
        <end position="276"/>
    </location>
</feature>
<feature type="region of interest" description="Disordered" evidence="7">
    <location>
        <begin position="171"/>
        <end position="205"/>
    </location>
</feature>
<comment type="caution">
    <text evidence="8">The sequence shown here is derived from an EMBL/GenBank/DDBJ whole genome shotgun (WGS) entry which is preliminary data.</text>
</comment>
<evidence type="ECO:0000256" key="5">
    <source>
        <dbReference type="ARBA" id="ARBA00022801"/>
    </source>
</evidence>
<evidence type="ECO:0008006" key="10">
    <source>
        <dbReference type="Google" id="ProtNLM"/>
    </source>
</evidence>
<keyword evidence="1" id="KW-0808">Transferase</keyword>
<keyword evidence="5" id="KW-0378">Hydrolase</keyword>
<accession>A0A3M0IYL0</accession>
<dbReference type="InterPro" id="IPR036862">
    <property type="entry name" value="Integrase_C_dom_sf_retrovir"/>
</dbReference>
<dbReference type="GO" id="GO:0003964">
    <property type="term" value="F:RNA-directed DNA polymerase activity"/>
    <property type="evidence" value="ECO:0007669"/>
    <property type="project" value="UniProtKB-KW"/>
</dbReference>
<organism evidence="8 9">
    <name type="scientific">Hirundo rustica rustica</name>
    <dbReference type="NCBI Taxonomy" id="333673"/>
    <lineage>
        <taxon>Eukaryota</taxon>
        <taxon>Metazoa</taxon>
        <taxon>Chordata</taxon>
        <taxon>Craniata</taxon>
        <taxon>Vertebrata</taxon>
        <taxon>Euteleostomi</taxon>
        <taxon>Archelosauria</taxon>
        <taxon>Archosauria</taxon>
        <taxon>Dinosauria</taxon>
        <taxon>Saurischia</taxon>
        <taxon>Theropoda</taxon>
        <taxon>Coelurosauria</taxon>
        <taxon>Aves</taxon>
        <taxon>Neognathae</taxon>
        <taxon>Neoaves</taxon>
        <taxon>Telluraves</taxon>
        <taxon>Australaves</taxon>
        <taxon>Passeriformes</taxon>
        <taxon>Sylvioidea</taxon>
        <taxon>Hirundinidae</taxon>
        <taxon>Hirundo</taxon>
    </lineage>
</organism>
<proteinExistence type="predicted"/>
<dbReference type="InterPro" id="IPR012337">
    <property type="entry name" value="RNaseH-like_sf"/>
</dbReference>
<evidence type="ECO:0000256" key="7">
    <source>
        <dbReference type="SAM" id="MobiDB-lite"/>
    </source>
</evidence>
<dbReference type="GO" id="GO:0016787">
    <property type="term" value="F:hydrolase activity"/>
    <property type="evidence" value="ECO:0007669"/>
    <property type="project" value="UniProtKB-KW"/>
</dbReference>